<dbReference type="EnsemblMetazoa" id="ADIR014257-RA">
    <property type="protein sequence ID" value="ADIR014257-PA"/>
    <property type="gene ID" value="ADIR014257"/>
</dbReference>
<accession>A0A182NWI7</accession>
<protein>
    <submittedName>
        <fullName evidence="1">Uncharacterized protein</fullName>
    </submittedName>
</protein>
<dbReference type="Proteomes" id="UP000075884">
    <property type="component" value="Unassembled WGS sequence"/>
</dbReference>
<keyword evidence="2" id="KW-1185">Reference proteome</keyword>
<evidence type="ECO:0000313" key="1">
    <source>
        <dbReference type="EnsemblMetazoa" id="ADIR014257-PA"/>
    </source>
</evidence>
<evidence type="ECO:0000313" key="2">
    <source>
        <dbReference type="Proteomes" id="UP000075884"/>
    </source>
</evidence>
<organism evidence="1 2">
    <name type="scientific">Anopheles dirus</name>
    <dbReference type="NCBI Taxonomy" id="7168"/>
    <lineage>
        <taxon>Eukaryota</taxon>
        <taxon>Metazoa</taxon>
        <taxon>Ecdysozoa</taxon>
        <taxon>Arthropoda</taxon>
        <taxon>Hexapoda</taxon>
        <taxon>Insecta</taxon>
        <taxon>Pterygota</taxon>
        <taxon>Neoptera</taxon>
        <taxon>Endopterygota</taxon>
        <taxon>Diptera</taxon>
        <taxon>Nematocera</taxon>
        <taxon>Culicoidea</taxon>
        <taxon>Culicidae</taxon>
        <taxon>Anophelinae</taxon>
        <taxon>Anopheles</taxon>
    </lineage>
</organism>
<dbReference type="VEuPathDB" id="VectorBase:ADIR014257"/>
<sequence>MKRMWRDGWWMRCCNCVIKMVKEKKLNDRKTMKKTIRTLANDFICTSKNKINFQFSREFRVCSWYNFFEKLTIVPPFCHSSCTRTRTHTHAHTHRPVICSVPRKKTKKKQIQNCSHPIARSASISKGNEKSKVGKKIYIQNPLTKGKLSLCGIYRNPAGWVWGGVALLSKRKTRRQKNSVQLHTDY</sequence>
<proteinExistence type="predicted"/>
<name>A0A182NWI7_9DIPT</name>
<reference evidence="1" key="2">
    <citation type="submission" date="2020-05" db="UniProtKB">
        <authorList>
            <consortium name="EnsemblMetazoa"/>
        </authorList>
    </citation>
    <scope>IDENTIFICATION</scope>
    <source>
        <strain evidence="1">WRAIR2</strain>
    </source>
</reference>
<dbReference type="AlphaFoldDB" id="A0A182NWI7"/>
<reference evidence="2" key="1">
    <citation type="submission" date="2013-03" db="EMBL/GenBank/DDBJ databases">
        <title>The Genome Sequence of Anopheles dirus WRAIR2.</title>
        <authorList>
            <consortium name="The Broad Institute Genomics Platform"/>
            <person name="Neafsey D.E."/>
            <person name="Walton C."/>
            <person name="Walker B."/>
            <person name="Young S.K."/>
            <person name="Zeng Q."/>
            <person name="Gargeya S."/>
            <person name="Fitzgerald M."/>
            <person name="Haas B."/>
            <person name="Abouelleil A."/>
            <person name="Allen A.W."/>
            <person name="Alvarado L."/>
            <person name="Arachchi H.M."/>
            <person name="Berlin A.M."/>
            <person name="Chapman S.B."/>
            <person name="Gainer-Dewar J."/>
            <person name="Goldberg J."/>
            <person name="Griggs A."/>
            <person name="Gujja S."/>
            <person name="Hansen M."/>
            <person name="Howarth C."/>
            <person name="Imamovic A."/>
            <person name="Ireland A."/>
            <person name="Larimer J."/>
            <person name="McCowan C."/>
            <person name="Murphy C."/>
            <person name="Pearson M."/>
            <person name="Poon T.W."/>
            <person name="Priest M."/>
            <person name="Roberts A."/>
            <person name="Saif S."/>
            <person name="Shea T."/>
            <person name="Sisk P."/>
            <person name="Sykes S."/>
            <person name="Wortman J."/>
            <person name="Nusbaum C."/>
            <person name="Birren B."/>
        </authorList>
    </citation>
    <scope>NUCLEOTIDE SEQUENCE [LARGE SCALE GENOMIC DNA]</scope>
    <source>
        <strain evidence="2">WRAIR2</strain>
    </source>
</reference>